<reference evidence="2" key="1">
    <citation type="journal article" date="2020" name="Appl. Environ. Microbiol.">
        <title>Medium-Chain Fatty Acid Synthesis by 'Candidatus Weimeria bifida' gen. nov., sp. nov., and 'Candidatus Pseudoramibacter fermentans' sp. nov.</title>
        <authorList>
            <person name="Scarborough M.J."/>
            <person name="Myers K.S."/>
            <person name="Donohue T.J."/>
            <person name="Noguera D.R."/>
        </authorList>
    </citation>
    <scope>NUCLEOTIDE SEQUENCE</scope>
    <source>
        <strain evidence="2">EUB1.1</strain>
    </source>
</reference>
<dbReference type="InterPro" id="IPR052942">
    <property type="entry name" value="LPS_cholinephosphotransferase"/>
</dbReference>
<dbReference type="EMBL" id="VOGB01000010">
    <property type="protein sequence ID" value="MQM73744.1"/>
    <property type="molecule type" value="Genomic_DNA"/>
</dbReference>
<dbReference type="Pfam" id="PF04991">
    <property type="entry name" value="LicD"/>
    <property type="match status" value="1"/>
</dbReference>
<evidence type="ECO:0000259" key="1">
    <source>
        <dbReference type="Pfam" id="PF04991"/>
    </source>
</evidence>
<sequence length="279" mass="33068">MAENIAKPVSKDEIRNVSLKIFEKVLQVCDKLDINVWIMYGTLIGAVRHKGFISWDDDFDLIMKREDYDKFIAYCSKNRSALAPYYVDHFTVNPDYPFYIARICDPNYVLKFDNMDYTSGMFIDLYPFDGMGNNLDYWRSKKDSNKYTRKIELIKALIWGHNFKNPFIGSSLPRKTVRGLLGLYAKTRPNKHWMTKLDRIARTFTWNESSYVAPVGWDNRVRGLKREWFEGTTWLKFEDIRVPVPAKYKKILKEIYGNYMELPSKDKQVATHFYTAYRK</sequence>
<dbReference type="PANTHER" id="PTHR43404">
    <property type="entry name" value="LIPOPOLYSACCHARIDE CHOLINEPHOSPHOTRANSFERASE LICD"/>
    <property type="match status" value="1"/>
</dbReference>
<dbReference type="PANTHER" id="PTHR43404:SF2">
    <property type="entry name" value="LIPOPOLYSACCHARIDE CHOLINEPHOSPHOTRANSFERASE LICD"/>
    <property type="match status" value="1"/>
</dbReference>
<keyword evidence="3" id="KW-1185">Reference proteome</keyword>
<gene>
    <name evidence="2" type="ORF">FRC53_10150</name>
</gene>
<feature type="domain" description="LicD/FKTN/FKRP nucleotidyltransferase" evidence="1">
    <location>
        <begin position="29"/>
        <end position="257"/>
    </location>
</feature>
<proteinExistence type="predicted"/>
<evidence type="ECO:0000313" key="2">
    <source>
        <dbReference type="EMBL" id="MQM73744.1"/>
    </source>
</evidence>
<evidence type="ECO:0000313" key="3">
    <source>
        <dbReference type="Proteomes" id="UP000473648"/>
    </source>
</evidence>
<dbReference type="AlphaFoldDB" id="A0A6L5GU15"/>
<name>A0A6L5GU15_9FIRM</name>
<accession>A0A6L5GU15</accession>
<dbReference type="InterPro" id="IPR007074">
    <property type="entry name" value="LicD/FKTN/FKRP_NTP_transf"/>
</dbReference>
<dbReference type="GO" id="GO:0009100">
    <property type="term" value="P:glycoprotein metabolic process"/>
    <property type="evidence" value="ECO:0007669"/>
    <property type="project" value="UniProtKB-ARBA"/>
</dbReference>
<comment type="caution">
    <text evidence="2">The sequence shown here is derived from an EMBL/GenBank/DDBJ whole genome shotgun (WGS) entry which is preliminary data.</text>
</comment>
<protein>
    <submittedName>
        <fullName evidence="2">LicD family protein</fullName>
    </submittedName>
</protein>
<organism evidence="2 3">
    <name type="scientific">Candidatus Pseudoramibacter fermentans</name>
    <dbReference type="NCBI Taxonomy" id="2594427"/>
    <lineage>
        <taxon>Bacteria</taxon>
        <taxon>Bacillati</taxon>
        <taxon>Bacillota</taxon>
        <taxon>Clostridia</taxon>
        <taxon>Eubacteriales</taxon>
        <taxon>Eubacteriaceae</taxon>
        <taxon>Pseudoramibacter</taxon>
    </lineage>
</organism>
<dbReference type="Proteomes" id="UP000473648">
    <property type="component" value="Unassembled WGS sequence"/>
</dbReference>